<feature type="domain" description="HD" evidence="1">
    <location>
        <begin position="25"/>
        <end position="112"/>
    </location>
</feature>
<dbReference type="PANTHER" id="PTHR35569">
    <property type="entry name" value="CYANAMIDE HYDRATASE DDI2-RELATED"/>
    <property type="match status" value="1"/>
</dbReference>
<evidence type="ECO:0000313" key="2">
    <source>
        <dbReference type="EMBL" id="GFG56550.1"/>
    </source>
</evidence>
<reference evidence="2 3" key="1">
    <citation type="journal article" date="2019" name="Emerg. Microbes Infect.">
        <title>Comprehensive subspecies identification of 175 nontuberculous mycobacteria species based on 7547 genomic profiles.</title>
        <authorList>
            <person name="Matsumoto Y."/>
            <person name="Kinjo T."/>
            <person name="Motooka D."/>
            <person name="Nabeya D."/>
            <person name="Jung N."/>
            <person name="Uechi K."/>
            <person name="Horii T."/>
            <person name="Iida T."/>
            <person name="Fujita J."/>
            <person name="Nakamura S."/>
        </authorList>
    </citation>
    <scope>NUCLEOTIDE SEQUENCE [LARGE SCALE GENOMIC DNA]</scope>
    <source>
        <strain evidence="2 3">JCM 13392</strain>
    </source>
</reference>
<dbReference type="SUPFAM" id="SSF109604">
    <property type="entry name" value="HD-domain/PDEase-like"/>
    <property type="match status" value="1"/>
</dbReference>
<keyword evidence="2" id="KW-0378">Hydrolase</keyword>
<comment type="caution">
    <text evidence="2">The sequence shown here is derived from an EMBL/GenBank/DDBJ whole genome shotgun (WGS) entry which is preliminary data.</text>
</comment>
<keyword evidence="3" id="KW-1185">Reference proteome</keyword>
<dbReference type="CDD" id="cd00077">
    <property type="entry name" value="HDc"/>
    <property type="match status" value="1"/>
</dbReference>
<sequence length="197" mass="21794">MPLPATRVVDDAAEHIRGVVHPEIYRHSLRTYLLGMEAARRDGVTDIDEESLCLAALFHDSGTAPVYNGPARFEIEGADAAARFLRAYGWGTAKVDPIWEAIALHTTPDIPERRGPIARCVRAGVQIEFGSPQLRESFAEAIEAAEHQYPRQHLEEVLQGLVINQALARPQKAPQPSWAADLVRHHHPGRHGINPAF</sequence>
<evidence type="ECO:0000259" key="1">
    <source>
        <dbReference type="Pfam" id="PF01966"/>
    </source>
</evidence>
<dbReference type="Pfam" id="PF01966">
    <property type="entry name" value="HD"/>
    <property type="match status" value="1"/>
</dbReference>
<dbReference type="PANTHER" id="PTHR35569:SF1">
    <property type="entry name" value="CYANAMIDE HYDRATASE DDI2-RELATED"/>
    <property type="match status" value="1"/>
</dbReference>
<evidence type="ECO:0000313" key="3">
    <source>
        <dbReference type="Proteomes" id="UP000465241"/>
    </source>
</evidence>
<dbReference type="InterPro" id="IPR003607">
    <property type="entry name" value="HD/PDEase_dom"/>
</dbReference>
<dbReference type="RefSeq" id="WP_193488135.1">
    <property type="nucleotide sequence ID" value="NZ_BAAAMC010000028.1"/>
</dbReference>
<dbReference type="GO" id="GO:0016787">
    <property type="term" value="F:hydrolase activity"/>
    <property type="evidence" value="ECO:0007669"/>
    <property type="project" value="UniProtKB-KW"/>
</dbReference>
<name>A0A7I9WGW4_9MYCO</name>
<protein>
    <submittedName>
        <fullName evidence="2">Phosphohydrolase</fullName>
    </submittedName>
</protein>
<dbReference type="InterPro" id="IPR006674">
    <property type="entry name" value="HD_domain"/>
</dbReference>
<proteinExistence type="predicted"/>
<organism evidence="2 3">
    <name type="scientific">Mycolicibacterium murale</name>
    <dbReference type="NCBI Taxonomy" id="182220"/>
    <lineage>
        <taxon>Bacteria</taxon>
        <taxon>Bacillati</taxon>
        <taxon>Actinomycetota</taxon>
        <taxon>Actinomycetes</taxon>
        <taxon>Mycobacteriales</taxon>
        <taxon>Mycobacteriaceae</taxon>
        <taxon>Mycolicibacterium</taxon>
    </lineage>
</organism>
<dbReference type="EMBL" id="BLKT01000003">
    <property type="protein sequence ID" value="GFG56550.1"/>
    <property type="molecule type" value="Genomic_DNA"/>
</dbReference>
<dbReference type="AlphaFoldDB" id="A0A7I9WGW4"/>
<accession>A0A7I9WGW4</accession>
<dbReference type="Gene3D" id="1.10.3210.10">
    <property type="entry name" value="Hypothetical protein af1432"/>
    <property type="match status" value="1"/>
</dbReference>
<dbReference type="Proteomes" id="UP000465241">
    <property type="component" value="Unassembled WGS sequence"/>
</dbReference>
<gene>
    <name evidence="2" type="ORF">MMUR_06860</name>
</gene>